<accession>A0A0R1V5Y8</accession>
<proteinExistence type="predicted"/>
<dbReference type="Proteomes" id="UP000051739">
    <property type="component" value="Unassembled WGS sequence"/>
</dbReference>
<dbReference type="PATRIC" id="fig|1423749.3.peg.921"/>
<dbReference type="AlphaFoldDB" id="A0A0R1V5Y8"/>
<evidence type="ECO:0000313" key="1">
    <source>
        <dbReference type="EMBL" id="KRM00962.1"/>
    </source>
</evidence>
<gene>
    <name evidence="1" type="ORF">FC60_GL000912</name>
</gene>
<organism evidence="1 2">
    <name type="scientific">Limosilactobacillus gastricus DSM 16045</name>
    <dbReference type="NCBI Taxonomy" id="1423749"/>
    <lineage>
        <taxon>Bacteria</taxon>
        <taxon>Bacillati</taxon>
        <taxon>Bacillota</taxon>
        <taxon>Bacilli</taxon>
        <taxon>Lactobacillales</taxon>
        <taxon>Lactobacillaceae</taxon>
        <taxon>Limosilactobacillus</taxon>
    </lineage>
</organism>
<protein>
    <submittedName>
        <fullName evidence="1">Uncharacterized protein</fullName>
    </submittedName>
</protein>
<dbReference type="RefSeq" id="WP_040467890.1">
    <property type="nucleotide sequence ID" value="NZ_AZFN01000022.1"/>
</dbReference>
<dbReference type="EMBL" id="AZFN01000022">
    <property type="protein sequence ID" value="KRM00962.1"/>
    <property type="molecule type" value="Genomic_DNA"/>
</dbReference>
<sequence length="75" mass="8705">MPTRIFFNPADSIANVHDYDEAVRQGQIFREKQIDDELVIAKGPHDEEYAIFYAKDTKPADHEAAQPYQVKKRLN</sequence>
<reference evidence="1 2" key="1">
    <citation type="journal article" date="2015" name="Genome Announc.">
        <title>Expanding the biotechnology potential of lactobacilli through comparative genomics of 213 strains and associated genera.</title>
        <authorList>
            <person name="Sun Z."/>
            <person name="Harris H.M."/>
            <person name="McCann A."/>
            <person name="Guo C."/>
            <person name="Argimon S."/>
            <person name="Zhang W."/>
            <person name="Yang X."/>
            <person name="Jeffery I.B."/>
            <person name="Cooney J.C."/>
            <person name="Kagawa T.F."/>
            <person name="Liu W."/>
            <person name="Song Y."/>
            <person name="Salvetti E."/>
            <person name="Wrobel A."/>
            <person name="Rasinkangas P."/>
            <person name="Parkhill J."/>
            <person name="Rea M.C."/>
            <person name="O'Sullivan O."/>
            <person name="Ritari J."/>
            <person name="Douillard F.P."/>
            <person name="Paul Ross R."/>
            <person name="Yang R."/>
            <person name="Briner A.E."/>
            <person name="Felis G.E."/>
            <person name="de Vos W.M."/>
            <person name="Barrangou R."/>
            <person name="Klaenhammer T.R."/>
            <person name="Caufield P.W."/>
            <person name="Cui Y."/>
            <person name="Zhang H."/>
            <person name="O'Toole P.W."/>
        </authorList>
    </citation>
    <scope>NUCLEOTIDE SEQUENCE [LARGE SCALE GENOMIC DNA]</scope>
    <source>
        <strain evidence="1 2">DSM 16045</strain>
    </source>
</reference>
<evidence type="ECO:0000313" key="2">
    <source>
        <dbReference type="Proteomes" id="UP000051739"/>
    </source>
</evidence>
<name>A0A0R1V5Y8_9LACO</name>
<keyword evidence="2" id="KW-1185">Reference proteome</keyword>
<comment type="caution">
    <text evidence="1">The sequence shown here is derived from an EMBL/GenBank/DDBJ whole genome shotgun (WGS) entry which is preliminary data.</text>
</comment>